<evidence type="ECO:0000256" key="1">
    <source>
        <dbReference type="SAM" id="MobiDB-lite"/>
    </source>
</evidence>
<dbReference type="RefSeq" id="WP_271221376.1">
    <property type="nucleotide sequence ID" value="NZ_BAAAVD010000038.1"/>
</dbReference>
<proteinExistence type="predicted"/>
<keyword evidence="3" id="KW-1185">Reference proteome</keyword>
<dbReference type="Gene3D" id="3.10.450.40">
    <property type="match status" value="1"/>
</dbReference>
<sequence length="242" mass="25201">MGRRRVVVAIVGAGAVAAAGVVLSFLPAERGPRAARAAGTAVSTPAPADPLTGAEIERAEAVASAVSRQAMSSGRVRLLYVERGDDKDPGGSGDGWEGGSSDGGHRLAEAYLYDYGTDTLTVRTVDLAGGRVVKETVSHGVQPPPSKAEELTAAELLLAHSKLGEGVRRAYALVAGGPPRSASDLGLRGLIFTPSQEEGGAATRCATHRCMRLFVRLPGGRWLDTSRIVVDLSAKKIHVLEW</sequence>
<evidence type="ECO:0000313" key="3">
    <source>
        <dbReference type="Proteomes" id="UP001143474"/>
    </source>
</evidence>
<evidence type="ECO:0000313" key="2">
    <source>
        <dbReference type="EMBL" id="GLK13078.1"/>
    </source>
</evidence>
<gene>
    <name evidence="2" type="ORF">GCM10017600_64890</name>
</gene>
<organism evidence="2 3">
    <name type="scientific">Streptosporangium carneum</name>
    <dbReference type="NCBI Taxonomy" id="47481"/>
    <lineage>
        <taxon>Bacteria</taxon>
        <taxon>Bacillati</taxon>
        <taxon>Actinomycetota</taxon>
        <taxon>Actinomycetes</taxon>
        <taxon>Streptosporangiales</taxon>
        <taxon>Streptosporangiaceae</taxon>
        <taxon>Streptosporangium</taxon>
    </lineage>
</organism>
<feature type="region of interest" description="Disordered" evidence="1">
    <location>
        <begin position="82"/>
        <end position="101"/>
    </location>
</feature>
<comment type="caution">
    <text evidence="2">The sequence shown here is derived from an EMBL/GenBank/DDBJ whole genome shotgun (WGS) entry which is preliminary data.</text>
</comment>
<dbReference type="AlphaFoldDB" id="A0A9W6MGM3"/>
<name>A0A9W6MGM3_9ACTN</name>
<feature type="compositionally biased region" description="Gly residues" evidence="1">
    <location>
        <begin position="90"/>
        <end position="101"/>
    </location>
</feature>
<reference evidence="2" key="2">
    <citation type="submission" date="2023-01" db="EMBL/GenBank/DDBJ databases">
        <authorList>
            <person name="Sun Q."/>
            <person name="Evtushenko L."/>
        </authorList>
    </citation>
    <scope>NUCLEOTIDE SEQUENCE</scope>
    <source>
        <strain evidence="2">VKM Ac-2007</strain>
    </source>
</reference>
<reference evidence="2" key="1">
    <citation type="journal article" date="2014" name="Int. J. Syst. Evol. Microbiol.">
        <title>Complete genome sequence of Corynebacterium casei LMG S-19264T (=DSM 44701T), isolated from a smear-ripened cheese.</title>
        <authorList>
            <consortium name="US DOE Joint Genome Institute (JGI-PGF)"/>
            <person name="Walter F."/>
            <person name="Albersmeier A."/>
            <person name="Kalinowski J."/>
            <person name="Ruckert C."/>
        </authorList>
    </citation>
    <scope>NUCLEOTIDE SEQUENCE</scope>
    <source>
        <strain evidence="2">VKM Ac-2007</strain>
    </source>
</reference>
<evidence type="ECO:0008006" key="4">
    <source>
        <dbReference type="Google" id="ProtNLM"/>
    </source>
</evidence>
<protein>
    <recommendedName>
        <fullName evidence="4">Tat pathway signal sequence domain protein</fullName>
    </recommendedName>
</protein>
<dbReference type="Proteomes" id="UP001143474">
    <property type="component" value="Unassembled WGS sequence"/>
</dbReference>
<accession>A0A9W6MGM3</accession>
<dbReference type="EMBL" id="BSEV01000020">
    <property type="protein sequence ID" value="GLK13078.1"/>
    <property type="molecule type" value="Genomic_DNA"/>
</dbReference>